<sequence>MESPAADDLCVNFQGNNVTFSCRRVFREL</sequence>
<dbReference type="Gramene" id="OMO78361">
    <property type="protein sequence ID" value="OMO78361"/>
    <property type="gene ID" value="CCACVL1_14436"/>
</dbReference>
<reference evidence="1 2" key="1">
    <citation type="submission" date="2013-09" db="EMBL/GenBank/DDBJ databases">
        <title>Corchorus capsularis genome sequencing.</title>
        <authorList>
            <person name="Alam M."/>
            <person name="Haque M.S."/>
            <person name="Islam M.S."/>
            <person name="Emdad E.M."/>
            <person name="Islam M.M."/>
            <person name="Ahmed B."/>
            <person name="Halim A."/>
            <person name="Hossen Q.M.M."/>
            <person name="Hossain M.Z."/>
            <person name="Ahmed R."/>
            <person name="Khan M.M."/>
            <person name="Islam R."/>
            <person name="Rashid M.M."/>
            <person name="Khan S.A."/>
            <person name="Rahman M.S."/>
            <person name="Alam M."/>
        </authorList>
    </citation>
    <scope>NUCLEOTIDE SEQUENCE [LARGE SCALE GENOMIC DNA]</scope>
    <source>
        <strain evidence="2">cv. CVL-1</strain>
        <tissue evidence="1">Whole seedling</tissue>
    </source>
</reference>
<evidence type="ECO:0000313" key="2">
    <source>
        <dbReference type="Proteomes" id="UP000188268"/>
    </source>
</evidence>
<protein>
    <submittedName>
        <fullName evidence="1">Uncharacterized protein</fullName>
    </submittedName>
</protein>
<proteinExistence type="predicted"/>
<comment type="caution">
    <text evidence="1">The sequence shown here is derived from an EMBL/GenBank/DDBJ whole genome shotgun (WGS) entry which is preliminary data.</text>
</comment>
<keyword evidence="2" id="KW-1185">Reference proteome</keyword>
<dbReference type="Proteomes" id="UP000188268">
    <property type="component" value="Unassembled WGS sequence"/>
</dbReference>
<name>A0A1R3I762_COCAP</name>
<organism evidence="1 2">
    <name type="scientific">Corchorus capsularis</name>
    <name type="common">Jute</name>
    <dbReference type="NCBI Taxonomy" id="210143"/>
    <lineage>
        <taxon>Eukaryota</taxon>
        <taxon>Viridiplantae</taxon>
        <taxon>Streptophyta</taxon>
        <taxon>Embryophyta</taxon>
        <taxon>Tracheophyta</taxon>
        <taxon>Spermatophyta</taxon>
        <taxon>Magnoliopsida</taxon>
        <taxon>eudicotyledons</taxon>
        <taxon>Gunneridae</taxon>
        <taxon>Pentapetalae</taxon>
        <taxon>rosids</taxon>
        <taxon>malvids</taxon>
        <taxon>Malvales</taxon>
        <taxon>Malvaceae</taxon>
        <taxon>Grewioideae</taxon>
        <taxon>Apeibeae</taxon>
        <taxon>Corchorus</taxon>
    </lineage>
</organism>
<dbReference type="AlphaFoldDB" id="A0A1R3I762"/>
<accession>A0A1R3I762</accession>
<dbReference type="EMBL" id="AWWV01010570">
    <property type="protein sequence ID" value="OMO78361.1"/>
    <property type="molecule type" value="Genomic_DNA"/>
</dbReference>
<gene>
    <name evidence="1" type="ORF">CCACVL1_14436</name>
</gene>
<evidence type="ECO:0000313" key="1">
    <source>
        <dbReference type="EMBL" id="OMO78361.1"/>
    </source>
</evidence>